<sequence length="160" mass="17939">MKKIVVSFLPFVLMMAACSKNPDKIIIQKKDSSVVSAKKTDTIKQNHSQDRQINGNIITREIDAKTFPVSFEDEFTNEDQKLVIHLKNVAKMKITGKITSESGNQNIRFNNVELNNQSIDGPFGQDIEYNLNQKGDYSLVIGKSLMADGSQKGKFSVQLK</sequence>
<dbReference type="PROSITE" id="PS51257">
    <property type="entry name" value="PROKAR_LIPOPROTEIN"/>
    <property type="match status" value="1"/>
</dbReference>
<dbReference type="HOGENOM" id="CLU_1649475_0_0_10"/>
<evidence type="ECO:0000313" key="1">
    <source>
        <dbReference type="EMBL" id="AIL47203.1"/>
    </source>
</evidence>
<dbReference type="KEGG" id="eao:BD94_3428"/>
<gene>
    <name evidence="1" type="ORF">BD94_3428</name>
</gene>
<evidence type="ECO:0000313" key="2">
    <source>
        <dbReference type="Proteomes" id="UP000028933"/>
    </source>
</evidence>
<dbReference type="Proteomes" id="UP000028933">
    <property type="component" value="Chromosome"/>
</dbReference>
<reference evidence="1" key="1">
    <citation type="journal article" date="2013" name="Lancet">
        <title>First case of E anophelis outbreak in an intensive-care unit.</title>
        <authorList>
            <person name="Teo J."/>
            <person name="Tan S.Y."/>
            <person name="Tay M."/>
            <person name="Ding Y."/>
            <person name="Kjelleberg S."/>
            <person name="Givskov M."/>
            <person name="Lin R.T."/>
            <person name="Yang L."/>
        </authorList>
    </citation>
    <scope>NUCLEOTIDE SEQUENCE [LARGE SCALE GENOMIC DNA]</scope>
    <source>
        <strain evidence="1">NUHP1</strain>
    </source>
</reference>
<reference evidence="1" key="2">
    <citation type="journal article" date="2015" name="Genome Biol. Evol.">
        <title>Complete Genome Sequence and Transcriptomic Analysis of the Novel Pathogen Elizabethkingia anophelis in Response to Oxidative Stress.</title>
        <authorList>
            <person name="Li Y."/>
            <person name="Liu Y."/>
            <person name="Chew S.C."/>
            <person name="Tay M."/>
            <person name="Salido M.M."/>
            <person name="Teo J."/>
            <person name="Lauro F.M."/>
            <person name="Givskov M."/>
            <person name="Yang L."/>
        </authorList>
    </citation>
    <scope>NUCLEOTIDE SEQUENCE</scope>
    <source>
        <strain evidence="1">NUHP1</strain>
    </source>
</reference>
<dbReference type="RefSeq" id="WP_024565342.1">
    <property type="nucleotide sequence ID" value="NZ_CP007547.1"/>
</dbReference>
<accession>A0A077EL41</accession>
<evidence type="ECO:0008006" key="3">
    <source>
        <dbReference type="Google" id="ProtNLM"/>
    </source>
</evidence>
<name>A0A077EL41_9FLAO</name>
<dbReference type="EMBL" id="CP007547">
    <property type="protein sequence ID" value="AIL47203.1"/>
    <property type="molecule type" value="Genomic_DNA"/>
</dbReference>
<protein>
    <recommendedName>
        <fullName evidence="3">Lipoprotein</fullName>
    </recommendedName>
</protein>
<dbReference type="AlphaFoldDB" id="A0A077EL41"/>
<dbReference type="eggNOG" id="ENOG5033GY6">
    <property type="taxonomic scope" value="Bacteria"/>
</dbReference>
<proteinExistence type="predicted"/>
<dbReference type="STRING" id="1338011.BD94_3428"/>
<organism evidence="1 2">
    <name type="scientific">Elizabethkingia anophelis NUHP1</name>
    <dbReference type="NCBI Taxonomy" id="1338011"/>
    <lineage>
        <taxon>Bacteria</taxon>
        <taxon>Pseudomonadati</taxon>
        <taxon>Bacteroidota</taxon>
        <taxon>Flavobacteriia</taxon>
        <taxon>Flavobacteriales</taxon>
        <taxon>Weeksellaceae</taxon>
        <taxon>Elizabethkingia</taxon>
    </lineage>
</organism>